<dbReference type="EMBL" id="LR797078">
    <property type="protein sequence ID" value="CAB4185310.1"/>
    <property type="molecule type" value="Genomic_DNA"/>
</dbReference>
<evidence type="ECO:0000313" key="1">
    <source>
        <dbReference type="EMBL" id="CAB4185310.1"/>
    </source>
</evidence>
<accession>A0A6J5QL25</accession>
<reference evidence="1" key="1">
    <citation type="submission" date="2020-05" db="EMBL/GenBank/DDBJ databases">
        <authorList>
            <person name="Chiriac C."/>
            <person name="Salcher M."/>
            <person name="Ghai R."/>
            <person name="Kavagutti S V."/>
        </authorList>
    </citation>
    <scope>NUCLEOTIDE SEQUENCE</scope>
</reference>
<name>A0A6J5QL25_9CAUD</name>
<sequence>MKIFFGGAEKGSYRKMLVNAGVQRYALNLTHFPIPKKKELDLSALFNGGDIIVYTSENDEDMNRFDTFVRDFADSLYMVIGRPDYDGAWLGEKYYPLWNDENDLERLAWLCQKYGRAAVSDKAVTGKNVARIASIATRWSAKLVGITSKPDLIERIQWDTVIVGSWTSAIRYGETQVWDGHGLRRYPAQQKESARRKHRADITRLGIDFDAVMDDNVSAVGTLAIASWQQWETHTFGGYDPMNTDDEQEFNTPETDQTIAIHPDTHTPTFLASGGSTIAINTPNKRHENDRVLLPVMGIEAITSFGSQTVDTEGESIEVDPERVNVIRYNADPLRQCDNCYLSNRCPQFKEHSECAFRLPIEIRTKDQLQSAMRALIEMQVGRVMFARFAEELEGQGLDQSLSHEMDRFFNLVDRFKDINDTRDTIRLEMEARGSSGVLSRLFGAKAGETNRMLEGGGMGSGATNALYSEILDLSEEN</sequence>
<organism evidence="1">
    <name type="scientific">uncultured Caudovirales phage</name>
    <dbReference type="NCBI Taxonomy" id="2100421"/>
    <lineage>
        <taxon>Viruses</taxon>
        <taxon>Duplodnaviria</taxon>
        <taxon>Heunggongvirae</taxon>
        <taxon>Uroviricota</taxon>
        <taxon>Caudoviricetes</taxon>
        <taxon>Peduoviridae</taxon>
        <taxon>Maltschvirus</taxon>
        <taxon>Maltschvirus maltsch</taxon>
    </lineage>
</organism>
<protein>
    <submittedName>
        <fullName evidence="1">Uncharacterized protein</fullName>
    </submittedName>
</protein>
<gene>
    <name evidence="1" type="ORF">UFOVP1130_30</name>
</gene>
<proteinExistence type="predicted"/>